<gene>
    <name evidence="2" type="ORF">VFPPC_15613</name>
</gene>
<feature type="compositionally biased region" description="Basic and acidic residues" evidence="1">
    <location>
        <begin position="35"/>
        <end position="46"/>
    </location>
</feature>
<organism evidence="2 3">
    <name type="scientific">Pochonia chlamydosporia 170</name>
    <dbReference type="NCBI Taxonomy" id="1380566"/>
    <lineage>
        <taxon>Eukaryota</taxon>
        <taxon>Fungi</taxon>
        <taxon>Dikarya</taxon>
        <taxon>Ascomycota</taxon>
        <taxon>Pezizomycotina</taxon>
        <taxon>Sordariomycetes</taxon>
        <taxon>Hypocreomycetidae</taxon>
        <taxon>Hypocreales</taxon>
        <taxon>Clavicipitaceae</taxon>
        <taxon>Pochonia</taxon>
    </lineage>
</organism>
<feature type="region of interest" description="Disordered" evidence="1">
    <location>
        <begin position="22"/>
        <end position="65"/>
    </location>
</feature>
<evidence type="ECO:0000313" key="2">
    <source>
        <dbReference type="EMBL" id="OAQ70713.1"/>
    </source>
</evidence>
<dbReference type="AlphaFoldDB" id="A0A179G089"/>
<evidence type="ECO:0000256" key="1">
    <source>
        <dbReference type="SAM" id="MobiDB-lite"/>
    </source>
</evidence>
<accession>A0A179G089</accession>
<name>A0A179G089_METCM</name>
<comment type="caution">
    <text evidence="2">The sequence shown here is derived from an EMBL/GenBank/DDBJ whole genome shotgun (WGS) entry which is preliminary data.</text>
</comment>
<proteinExistence type="predicted"/>
<dbReference type="RefSeq" id="XP_018147250.1">
    <property type="nucleotide sequence ID" value="XM_018293366.1"/>
</dbReference>
<evidence type="ECO:0000313" key="3">
    <source>
        <dbReference type="Proteomes" id="UP000078397"/>
    </source>
</evidence>
<reference evidence="2 3" key="1">
    <citation type="journal article" date="2016" name="PLoS Pathog.">
        <title>Biosynthesis of antibiotic leucinostatins in bio-control fungus Purpureocillium lilacinum and their inhibition on phytophthora revealed by genome mining.</title>
        <authorList>
            <person name="Wang G."/>
            <person name="Liu Z."/>
            <person name="Lin R."/>
            <person name="Li E."/>
            <person name="Mao Z."/>
            <person name="Ling J."/>
            <person name="Yang Y."/>
            <person name="Yin W.B."/>
            <person name="Xie B."/>
        </authorList>
    </citation>
    <scope>NUCLEOTIDE SEQUENCE [LARGE SCALE GENOMIC DNA]</scope>
    <source>
        <strain evidence="2">170</strain>
    </source>
</reference>
<dbReference type="Proteomes" id="UP000078397">
    <property type="component" value="Unassembled WGS sequence"/>
</dbReference>
<dbReference type="KEGG" id="pchm:VFPPC_15613"/>
<protein>
    <submittedName>
        <fullName evidence="2">Uncharacterized protein</fullName>
    </submittedName>
</protein>
<sequence length="65" mass="7406">MRRLHLIGLRVTAAYLPPPTPQVSIRVSGENGGESDCRMGWDGQRDRRQRQKMPASKGECRGRVW</sequence>
<dbReference type="GeneID" id="28857360"/>
<dbReference type="EMBL" id="LSBJ02000002">
    <property type="protein sequence ID" value="OAQ70713.1"/>
    <property type="molecule type" value="Genomic_DNA"/>
</dbReference>
<keyword evidence="3" id="KW-1185">Reference proteome</keyword>